<dbReference type="PANTHER" id="PTHR37576:SF2">
    <property type="entry name" value="DEFECT AT LOW TEMPERATURE PROTEIN 1"/>
    <property type="match status" value="1"/>
</dbReference>
<dbReference type="PANTHER" id="PTHR37576">
    <property type="entry name" value="DEFECT AT LOW TEMPERATURE PROTEIN 1"/>
    <property type="match status" value="1"/>
</dbReference>
<dbReference type="RefSeq" id="XP_064661769.1">
    <property type="nucleotide sequence ID" value="XM_064800430.1"/>
</dbReference>
<dbReference type="InterPro" id="IPR021514">
    <property type="entry name" value="DUF3176"/>
</dbReference>
<keyword evidence="2" id="KW-1133">Transmembrane helix</keyword>
<keyword evidence="4" id="KW-1185">Reference proteome</keyword>
<dbReference type="Pfam" id="PF11374">
    <property type="entry name" value="DUF3176"/>
    <property type="match status" value="1"/>
</dbReference>
<reference evidence="3 4" key="1">
    <citation type="submission" date="2023-08" db="EMBL/GenBank/DDBJ databases">
        <title>Black Yeasts Isolated from many extreme environments.</title>
        <authorList>
            <person name="Coleine C."/>
            <person name="Stajich J.E."/>
            <person name="Selbmann L."/>
        </authorList>
    </citation>
    <scope>NUCLEOTIDE SEQUENCE [LARGE SCALE GENOMIC DNA]</scope>
    <source>
        <strain evidence="3 4">CCFEE 5935</strain>
    </source>
</reference>
<dbReference type="AlphaFoldDB" id="A0AAV9PH66"/>
<feature type="compositionally biased region" description="Polar residues" evidence="1">
    <location>
        <begin position="28"/>
        <end position="45"/>
    </location>
</feature>
<comment type="caution">
    <text evidence="3">The sequence shown here is derived from an EMBL/GenBank/DDBJ whole genome shotgun (WGS) entry which is preliminary data.</text>
</comment>
<sequence length="644" mass="69930">MWTSTTSVLETFAFGSDPPWHGSGGSEAESTATSPTITSPNSNAPYASVEAKTPTATQISIGGWTLPLRRQQNVWNPSVLQVRPLVGLLALCVTSSCVFASFAVLLVSDGQPVSDWPLSPAVSLAIITAAANSALALAYMEAVPISWWYSTTRGRSIRALERQWRVTRSIVSAVAYLRHLSVLNIACILVAIVVIDGPLLQKASTVVSGTTTSDVTLYMHLLPELPSNFSGTVWNHRITASLASQLPFQDLAAQRSMKFEVPQCSGSEEKCTAKIQGPGVMKTDCTSRTWPITKEMIFSINATWGTWKQYDPSSYIGPAMILPAFQVSIEPIYDTISGGARTTVGLAGWRDFEGQYVETSCTLLPAIVEYNVLLQSGNVQLLEDLEQGKVVAKANNTRAINTTEEMAHVIQPNAFDPVTVGAGYLVSANATVMISTARGSKGFAPTWAFNVPSFNIEAAKHVVNFPGQAAGTGMLFSDPTPDIIRTMNELMLRGAIYASKWRNQAPFIDSGVEINQIVPAVKETRENLYKSDLRWFAGAAIFELLTALAVLPMFWGWWKIGQDLTLSPFQIALAFDAPLLRDVNSASGVWEIVQQLGRLKLKYGVDTNLRYAAHGEDVAYAPGRLGLACEQVVAPPRKGWAFRE</sequence>
<feature type="transmembrane region" description="Helical" evidence="2">
    <location>
        <begin position="85"/>
        <end position="106"/>
    </location>
</feature>
<organism evidence="3 4">
    <name type="scientific">Saxophila tyrrhenica</name>
    <dbReference type="NCBI Taxonomy" id="1690608"/>
    <lineage>
        <taxon>Eukaryota</taxon>
        <taxon>Fungi</taxon>
        <taxon>Dikarya</taxon>
        <taxon>Ascomycota</taxon>
        <taxon>Pezizomycotina</taxon>
        <taxon>Dothideomycetes</taxon>
        <taxon>Dothideomycetidae</taxon>
        <taxon>Mycosphaerellales</taxon>
        <taxon>Extremaceae</taxon>
        <taxon>Saxophila</taxon>
    </lineage>
</organism>
<dbReference type="Proteomes" id="UP001337655">
    <property type="component" value="Unassembled WGS sequence"/>
</dbReference>
<evidence type="ECO:0000313" key="4">
    <source>
        <dbReference type="Proteomes" id="UP001337655"/>
    </source>
</evidence>
<evidence type="ECO:0000256" key="2">
    <source>
        <dbReference type="SAM" id="Phobius"/>
    </source>
</evidence>
<keyword evidence="2" id="KW-0812">Transmembrane</keyword>
<dbReference type="EMBL" id="JAVRRT010000004">
    <property type="protein sequence ID" value="KAK5173051.1"/>
    <property type="molecule type" value="Genomic_DNA"/>
</dbReference>
<evidence type="ECO:0000313" key="3">
    <source>
        <dbReference type="EMBL" id="KAK5173051.1"/>
    </source>
</evidence>
<keyword evidence="2" id="KW-0472">Membrane</keyword>
<evidence type="ECO:0000256" key="1">
    <source>
        <dbReference type="SAM" id="MobiDB-lite"/>
    </source>
</evidence>
<dbReference type="GeneID" id="89924520"/>
<feature type="transmembrane region" description="Helical" evidence="2">
    <location>
        <begin position="535"/>
        <end position="558"/>
    </location>
</feature>
<gene>
    <name evidence="3" type="ORF">LTR77_003173</name>
</gene>
<feature type="transmembrane region" description="Helical" evidence="2">
    <location>
        <begin position="170"/>
        <end position="195"/>
    </location>
</feature>
<feature type="region of interest" description="Disordered" evidence="1">
    <location>
        <begin position="13"/>
        <end position="49"/>
    </location>
</feature>
<protein>
    <submittedName>
        <fullName evidence="3">Uncharacterized protein</fullName>
    </submittedName>
</protein>
<proteinExistence type="predicted"/>
<feature type="transmembrane region" description="Helical" evidence="2">
    <location>
        <begin position="126"/>
        <end position="149"/>
    </location>
</feature>
<accession>A0AAV9PH66</accession>
<name>A0AAV9PH66_9PEZI</name>